<accession>A0A098EAY7</accession>
<dbReference type="InterPro" id="IPR000807">
    <property type="entry name" value="ImidazoleglycerolP_deHydtase"/>
</dbReference>
<reference evidence="4" key="1">
    <citation type="submission" date="2014-09" db="EMBL/GenBank/DDBJ databases">
        <authorList>
            <person name="Probst J Alexander"/>
        </authorList>
    </citation>
    <scope>NUCLEOTIDE SEQUENCE</scope>
</reference>
<evidence type="ECO:0000256" key="1">
    <source>
        <dbReference type="ARBA" id="ARBA00022605"/>
    </source>
</evidence>
<dbReference type="PANTHER" id="PTHR23133:SF2">
    <property type="entry name" value="IMIDAZOLEGLYCEROL-PHOSPHATE DEHYDRATASE"/>
    <property type="match status" value="1"/>
</dbReference>
<evidence type="ECO:0000313" key="4">
    <source>
        <dbReference type="EMBL" id="CEG12674.1"/>
    </source>
</evidence>
<sequence length="213" mass="23986">MEYGIKINKKNDTVTVERTTKESKISVKIRERNDSKPILKVNTGINFLNHMIETIAFRSEFNIEVDVRTEINFLKHVVAEDTGIVMGTAFFKIFEEKTQEGIKGNGFFSAVIDEAQAMVSISVEGRPNLYFAQISDGLKLSNVEDMFSGDLKNFLSGFALGMKATLHINSEFGEDPHHAWESVFRALGEAIKETFEKDEKRKNLITGVKGTIE</sequence>
<dbReference type="InterPro" id="IPR038494">
    <property type="entry name" value="IGPD_sf"/>
</dbReference>
<gene>
    <name evidence="4" type="ORF">MSIBF_A2600011</name>
</gene>
<evidence type="ECO:0000256" key="2">
    <source>
        <dbReference type="ARBA" id="ARBA00023102"/>
    </source>
</evidence>
<keyword evidence="1" id="KW-0028">Amino-acid biosynthesis</keyword>
<protein>
    <submittedName>
        <fullName evidence="4">Putative Imidazoleglycerol-phosphate dehydratase</fullName>
        <ecNumber evidence="4">4.2.1.19</ecNumber>
    </submittedName>
</protein>
<dbReference type="SUPFAM" id="SSF54211">
    <property type="entry name" value="Ribosomal protein S5 domain 2-like"/>
    <property type="match status" value="2"/>
</dbReference>
<dbReference type="EMBL" id="CCXY01000180">
    <property type="protein sequence ID" value="CEG12674.1"/>
    <property type="molecule type" value="Genomic_DNA"/>
</dbReference>
<keyword evidence="2" id="KW-0368">Histidine biosynthesis</keyword>
<dbReference type="PANTHER" id="PTHR23133">
    <property type="entry name" value="IMIDAZOLEGLYCEROL-PHOSPHATE DEHYDRATASE HIS7"/>
    <property type="match status" value="1"/>
</dbReference>
<dbReference type="Pfam" id="PF00475">
    <property type="entry name" value="IGPD"/>
    <property type="match status" value="1"/>
</dbReference>
<dbReference type="GO" id="GO:0004424">
    <property type="term" value="F:imidazoleglycerol-phosphate dehydratase activity"/>
    <property type="evidence" value="ECO:0007669"/>
    <property type="project" value="UniProtKB-EC"/>
</dbReference>
<dbReference type="EC" id="4.2.1.19" evidence="4"/>
<name>A0A098EAY7_9ZZZZ</name>
<organism evidence="4">
    <name type="scientific">groundwater metagenome</name>
    <dbReference type="NCBI Taxonomy" id="717931"/>
    <lineage>
        <taxon>unclassified sequences</taxon>
        <taxon>metagenomes</taxon>
        <taxon>ecological metagenomes</taxon>
    </lineage>
</organism>
<keyword evidence="3 4" id="KW-0456">Lyase</keyword>
<evidence type="ECO:0000256" key="3">
    <source>
        <dbReference type="ARBA" id="ARBA00023239"/>
    </source>
</evidence>
<dbReference type="GO" id="GO:0000105">
    <property type="term" value="P:L-histidine biosynthetic process"/>
    <property type="evidence" value="ECO:0007669"/>
    <property type="project" value="UniProtKB-KW"/>
</dbReference>
<dbReference type="Gene3D" id="3.30.230.40">
    <property type="entry name" value="Imidazole glycerol phosphate dehydratase, domain 1"/>
    <property type="match status" value="2"/>
</dbReference>
<proteinExistence type="predicted"/>
<dbReference type="AlphaFoldDB" id="A0A098EAY7"/>
<dbReference type="InterPro" id="IPR020568">
    <property type="entry name" value="Ribosomal_Su5_D2-typ_SF"/>
</dbReference>